<gene>
    <name evidence="8" type="ORF">ACFSKU_08250</name>
</gene>
<dbReference type="SUPFAM" id="SSF46626">
    <property type="entry name" value="Cytochrome c"/>
    <property type="match status" value="1"/>
</dbReference>
<evidence type="ECO:0000256" key="5">
    <source>
        <dbReference type="SAM" id="Phobius"/>
    </source>
</evidence>
<proteinExistence type="predicted"/>
<evidence type="ECO:0000259" key="7">
    <source>
        <dbReference type="PROSITE" id="PS51007"/>
    </source>
</evidence>
<dbReference type="Pfam" id="PF14715">
    <property type="entry name" value="FixP_N"/>
    <property type="match status" value="1"/>
</dbReference>
<dbReference type="EMBL" id="JBHUHV010000024">
    <property type="protein sequence ID" value="MFD2066873.1"/>
    <property type="molecule type" value="Genomic_DNA"/>
</dbReference>
<feature type="transmembrane region" description="Helical" evidence="5">
    <location>
        <begin position="53"/>
        <end position="75"/>
    </location>
</feature>
<sequence length="299" mass="32978">MNRTFYKIRKCSLALVGSLLLMSATAVQAQDSIQESVTAVEQDVPFLSLPPLMLAAIALTVIVLALLIATVVMLFRLFIPMMGDSIYDEDFRSSFAGKVLFLTQGDVTLVTGKAKDEIHSHHDFDGIEEYDNDLPPWWKTMFYVTIVFAVGYLLYFHVFDSGLLQHEEYELEMQQAALFAAKADNDPNAVTNFEVLTDATALEGGKSIFMTNCAACHGQEAQGSVGPNLTDEYWLHGGDVNDIFKTVKFGVASKGMVPWQGKLSKDQILEVSSYILSLQGSNPANAKEPQGEKFEPKAK</sequence>
<evidence type="ECO:0000313" key="9">
    <source>
        <dbReference type="Proteomes" id="UP001597369"/>
    </source>
</evidence>
<dbReference type="InterPro" id="IPR038414">
    <property type="entry name" value="CcoP_N_sf"/>
</dbReference>
<keyword evidence="5" id="KW-1133">Transmembrane helix</keyword>
<keyword evidence="2 4" id="KW-0479">Metal-binding</keyword>
<evidence type="ECO:0000313" key="8">
    <source>
        <dbReference type="EMBL" id="MFD2066873.1"/>
    </source>
</evidence>
<dbReference type="Gene3D" id="1.10.760.10">
    <property type="entry name" value="Cytochrome c-like domain"/>
    <property type="match status" value="1"/>
</dbReference>
<evidence type="ECO:0000256" key="4">
    <source>
        <dbReference type="PROSITE-ProRule" id="PRU00433"/>
    </source>
</evidence>
<accession>A0ABW4WVX3</accession>
<reference evidence="9" key="1">
    <citation type="journal article" date="2019" name="Int. J. Syst. Evol. Microbiol.">
        <title>The Global Catalogue of Microorganisms (GCM) 10K type strain sequencing project: providing services to taxonomists for standard genome sequencing and annotation.</title>
        <authorList>
            <consortium name="The Broad Institute Genomics Platform"/>
            <consortium name="The Broad Institute Genome Sequencing Center for Infectious Disease"/>
            <person name="Wu L."/>
            <person name="Ma J."/>
        </authorList>
    </citation>
    <scope>NUCLEOTIDE SEQUENCE [LARGE SCALE GENOMIC DNA]</scope>
    <source>
        <strain evidence="9">JCM 16545</strain>
    </source>
</reference>
<dbReference type="Gene3D" id="6.10.280.130">
    <property type="match status" value="1"/>
</dbReference>
<protein>
    <submittedName>
        <fullName evidence="8">Cbb3-type cytochrome c oxidase N-terminal domain-containing protein</fullName>
    </submittedName>
</protein>
<keyword evidence="6" id="KW-0732">Signal</keyword>
<keyword evidence="9" id="KW-1185">Reference proteome</keyword>
<dbReference type="PANTHER" id="PTHR33751:SF1">
    <property type="entry name" value="CBB3-TYPE CYTOCHROME C OXIDASE SUBUNIT FIXP"/>
    <property type="match status" value="1"/>
</dbReference>
<dbReference type="InterPro" id="IPR036909">
    <property type="entry name" value="Cyt_c-like_dom_sf"/>
</dbReference>
<keyword evidence="5" id="KW-0472">Membrane</keyword>
<keyword evidence="5" id="KW-0812">Transmembrane</keyword>
<evidence type="ECO:0000256" key="2">
    <source>
        <dbReference type="ARBA" id="ARBA00022723"/>
    </source>
</evidence>
<dbReference type="RefSeq" id="WP_377469554.1">
    <property type="nucleotide sequence ID" value="NZ_JBHUHV010000024.1"/>
</dbReference>
<evidence type="ECO:0000256" key="3">
    <source>
        <dbReference type="ARBA" id="ARBA00023004"/>
    </source>
</evidence>
<evidence type="ECO:0000256" key="1">
    <source>
        <dbReference type="ARBA" id="ARBA00022617"/>
    </source>
</evidence>
<organism evidence="8 9">
    <name type="scientific">Pontibacter silvestris</name>
    <dbReference type="NCBI Taxonomy" id="2305183"/>
    <lineage>
        <taxon>Bacteria</taxon>
        <taxon>Pseudomonadati</taxon>
        <taxon>Bacteroidota</taxon>
        <taxon>Cytophagia</taxon>
        <taxon>Cytophagales</taxon>
        <taxon>Hymenobacteraceae</taxon>
        <taxon>Pontibacter</taxon>
    </lineage>
</organism>
<feature type="transmembrane region" description="Helical" evidence="5">
    <location>
        <begin position="140"/>
        <end position="159"/>
    </location>
</feature>
<dbReference type="Pfam" id="PF13442">
    <property type="entry name" value="Cytochrome_CBB3"/>
    <property type="match status" value="1"/>
</dbReference>
<comment type="caution">
    <text evidence="8">The sequence shown here is derived from an EMBL/GenBank/DDBJ whole genome shotgun (WGS) entry which is preliminary data.</text>
</comment>
<feature type="domain" description="Cytochrome c" evidence="7">
    <location>
        <begin position="200"/>
        <end position="279"/>
    </location>
</feature>
<dbReference type="InterPro" id="IPR032858">
    <property type="entry name" value="CcoP_N"/>
</dbReference>
<dbReference type="PANTHER" id="PTHR33751">
    <property type="entry name" value="CBB3-TYPE CYTOCHROME C OXIDASE SUBUNIT FIXP"/>
    <property type="match status" value="1"/>
</dbReference>
<feature type="chain" id="PRO_5047344684" evidence="6">
    <location>
        <begin position="30"/>
        <end position="299"/>
    </location>
</feature>
<dbReference type="Proteomes" id="UP001597369">
    <property type="component" value="Unassembled WGS sequence"/>
</dbReference>
<name>A0ABW4WVX3_9BACT</name>
<keyword evidence="3 4" id="KW-0408">Iron</keyword>
<evidence type="ECO:0000256" key="6">
    <source>
        <dbReference type="SAM" id="SignalP"/>
    </source>
</evidence>
<dbReference type="PROSITE" id="PS51007">
    <property type="entry name" value="CYTC"/>
    <property type="match status" value="1"/>
</dbReference>
<dbReference type="InterPro" id="IPR050597">
    <property type="entry name" value="Cytochrome_c_Oxidase_Subunit"/>
</dbReference>
<feature type="signal peptide" evidence="6">
    <location>
        <begin position="1"/>
        <end position="29"/>
    </location>
</feature>
<keyword evidence="1 4" id="KW-0349">Heme</keyword>
<dbReference type="InterPro" id="IPR009056">
    <property type="entry name" value="Cyt_c-like_dom"/>
</dbReference>